<reference evidence="2 3" key="1">
    <citation type="submission" date="2024-01" db="EMBL/GenBank/DDBJ databases">
        <title>The complete chloroplast genome sequence of Lithospermum erythrorhizon: insights into the phylogenetic relationship among Boraginaceae species and the maternal lineages of purple gromwells.</title>
        <authorList>
            <person name="Okada T."/>
            <person name="Watanabe K."/>
        </authorList>
    </citation>
    <scope>NUCLEOTIDE SEQUENCE [LARGE SCALE GENOMIC DNA]</scope>
</reference>
<gene>
    <name evidence="2" type="ORF">LIER_26369</name>
</gene>
<evidence type="ECO:0000256" key="1">
    <source>
        <dbReference type="SAM" id="MobiDB-lite"/>
    </source>
</evidence>
<protein>
    <submittedName>
        <fullName evidence="2">Uncharacterized protein</fullName>
    </submittedName>
</protein>
<sequence length="185" mass="20110">MAGGGILRDTPSPPPTNGESPIRIVNAATLNQVRFYTSVGAEVLYGDLGFTPYQDPFANMALKQEEENDDVFREINNYPANPPALGNIMDESQSFPTGSSTPMDILSSIEGSVSQPADDQGANSFALPAFIKNALLVPFMNTQLWDFKEYFSIPEDVGIRVPVEGESILEPTVNEGETKRAFYPG</sequence>
<organism evidence="2 3">
    <name type="scientific">Lithospermum erythrorhizon</name>
    <name type="common">Purple gromwell</name>
    <name type="synonym">Lithospermum officinale var. erythrorhizon</name>
    <dbReference type="NCBI Taxonomy" id="34254"/>
    <lineage>
        <taxon>Eukaryota</taxon>
        <taxon>Viridiplantae</taxon>
        <taxon>Streptophyta</taxon>
        <taxon>Embryophyta</taxon>
        <taxon>Tracheophyta</taxon>
        <taxon>Spermatophyta</taxon>
        <taxon>Magnoliopsida</taxon>
        <taxon>eudicotyledons</taxon>
        <taxon>Gunneridae</taxon>
        <taxon>Pentapetalae</taxon>
        <taxon>asterids</taxon>
        <taxon>lamiids</taxon>
        <taxon>Boraginales</taxon>
        <taxon>Boraginaceae</taxon>
        <taxon>Boraginoideae</taxon>
        <taxon>Lithospermeae</taxon>
        <taxon>Lithospermum</taxon>
    </lineage>
</organism>
<dbReference type="Proteomes" id="UP001454036">
    <property type="component" value="Unassembled WGS sequence"/>
</dbReference>
<feature type="region of interest" description="Disordered" evidence="1">
    <location>
        <begin position="1"/>
        <end position="20"/>
    </location>
</feature>
<evidence type="ECO:0000313" key="3">
    <source>
        <dbReference type="Proteomes" id="UP001454036"/>
    </source>
</evidence>
<keyword evidence="3" id="KW-1185">Reference proteome</keyword>
<dbReference type="AlphaFoldDB" id="A0AAV3R9E4"/>
<dbReference type="EMBL" id="BAABME010008189">
    <property type="protein sequence ID" value="GAA0172568.1"/>
    <property type="molecule type" value="Genomic_DNA"/>
</dbReference>
<accession>A0AAV3R9E4</accession>
<comment type="caution">
    <text evidence="2">The sequence shown here is derived from an EMBL/GenBank/DDBJ whole genome shotgun (WGS) entry which is preliminary data.</text>
</comment>
<evidence type="ECO:0000313" key="2">
    <source>
        <dbReference type="EMBL" id="GAA0172568.1"/>
    </source>
</evidence>
<name>A0AAV3R9E4_LITER</name>
<proteinExistence type="predicted"/>